<proteinExistence type="predicted"/>
<feature type="transmembrane region" description="Helical" evidence="1">
    <location>
        <begin position="55"/>
        <end position="73"/>
    </location>
</feature>
<keyword evidence="1" id="KW-0812">Transmembrane</keyword>
<reference evidence="2 3" key="1">
    <citation type="submission" date="2016-10" db="EMBL/GenBank/DDBJ databases">
        <authorList>
            <person name="de Groot N.N."/>
        </authorList>
    </citation>
    <scope>NUCLEOTIDE SEQUENCE [LARGE SCALE GENOMIC DNA]</scope>
    <source>
        <strain evidence="2 3">CGMCC 1.6291</strain>
    </source>
</reference>
<dbReference type="RefSeq" id="WP_091646529.1">
    <property type="nucleotide sequence ID" value="NZ_FOEG01000016.1"/>
</dbReference>
<feature type="transmembrane region" description="Helical" evidence="1">
    <location>
        <begin position="113"/>
        <end position="146"/>
    </location>
</feature>
<protein>
    <submittedName>
        <fullName evidence="2">Uncharacterized protein</fullName>
    </submittedName>
</protein>
<dbReference type="Proteomes" id="UP000199657">
    <property type="component" value="Unassembled WGS sequence"/>
</dbReference>
<evidence type="ECO:0000313" key="3">
    <source>
        <dbReference type="Proteomes" id="UP000199657"/>
    </source>
</evidence>
<evidence type="ECO:0000256" key="1">
    <source>
        <dbReference type="SAM" id="Phobius"/>
    </source>
</evidence>
<feature type="transmembrane region" description="Helical" evidence="1">
    <location>
        <begin position="7"/>
        <end position="25"/>
    </location>
</feature>
<dbReference type="EMBL" id="FOEG01000016">
    <property type="protein sequence ID" value="SEP19271.1"/>
    <property type="molecule type" value="Genomic_DNA"/>
</dbReference>
<sequence>MWMIGSLGGGIVASILAYVFVSHIAPDLGPYMLIPVALNAVGTGLIALRWWQTGAYMVLAGAIPIMPVGLVSVPGVSRALDMAAEHQFLEDTGNTPGGLTEPDMEFAVSPWRLIIGGGAFFVISGVLLVIPPSIALGIVFVLMGLWSRKNARLRMHPTYLDLKEFPAKGRRLVRYKDVETVEQVGRKALRLTYRPGGAESDEKPRRFRIKLGELNDAERSMLYRRLTGELEVEVPQFAATA</sequence>
<name>A0A1H8VV50_9GAMM</name>
<accession>A0A1H8VV50</accession>
<dbReference type="STRING" id="406100.SAMN04488052_11629"/>
<organism evidence="2 3">
    <name type="scientific">Aquisalimonas asiatica</name>
    <dbReference type="NCBI Taxonomy" id="406100"/>
    <lineage>
        <taxon>Bacteria</taxon>
        <taxon>Pseudomonadati</taxon>
        <taxon>Pseudomonadota</taxon>
        <taxon>Gammaproteobacteria</taxon>
        <taxon>Chromatiales</taxon>
        <taxon>Ectothiorhodospiraceae</taxon>
        <taxon>Aquisalimonas</taxon>
    </lineage>
</organism>
<feature type="transmembrane region" description="Helical" evidence="1">
    <location>
        <begin position="31"/>
        <end position="48"/>
    </location>
</feature>
<keyword evidence="1" id="KW-1133">Transmembrane helix</keyword>
<keyword evidence="1" id="KW-0472">Membrane</keyword>
<evidence type="ECO:0000313" key="2">
    <source>
        <dbReference type="EMBL" id="SEP19271.1"/>
    </source>
</evidence>
<dbReference type="AlphaFoldDB" id="A0A1H8VV50"/>
<gene>
    <name evidence="2" type="ORF">SAMN04488052_11629</name>
</gene>
<keyword evidence="3" id="KW-1185">Reference proteome</keyword>